<keyword evidence="2" id="KW-1185">Reference proteome</keyword>
<dbReference type="RefSeq" id="WP_115753872.1">
    <property type="nucleotide sequence ID" value="NZ_LARY01000003.1"/>
</dbReference>
<evidence type="ECO:0000313" key="1">
    <source>
        <dbReference type="EMBL" id="RDW99483.1"/>
    </source>
</evidence>
<comment type="caution">
    <text evidence="1">The sequence shown here is derived from an EMBL/GenBank/DDBJ whole genome shotgun (WGS) entry which is preliminary data.</text>
</comment>
<dbReference type="EMBL" id="LARY01000003">
    <property type="protein sequence ID" value="RDW99483.1"/>
    <property type="molecule type" value="Genomic_DNA"/>
</dbReference>
<name>A0A3D8TLH0_9LIST</name>
<organism evidence="1 2">
    <name type="scientific">Listeria kieliensis</name>
    <dbReference type="NCBI Taxonomy" id="1621700"/>
    <lineage>
        <taxon>Bacteria</taxon>
        <taxon>Bacillati</taxon>
        <taxon>Bacillota</taxon>
        <taxon>Bacilli</taxon>
        <taxon>Bacillales</taxon>
        <taxon>Listeriaceae</taxon>
        <taxon>Listeria</taxon>
    </lineage>
</organism>
<sequence length="87" mass="10051">MLEALEDLLKEFQKNNQKTQIRTLGMQHIRIGQAADKKVRKAGKEEMKMAKTSFSETSSHLREAVKGHFGKKVTEVFEKQEDVLENF</sequence>
<proteinExistence type="predicted"/>
<reference evidence="2" key="1">
    <citation type="submission" date="2015-04" db="EMBL/GenBank/DDBJ databases">
        <authorList>
            <person name="Schardt J."/>
            <person name="Mueller-Herbst S."/>
            <person name="Scherer S."/>
            <person name="Huptas C."/>
        </authorList>
    </citation>
    <scope>NUCLEOTIDE SEQUENCE [LARGE SCALE GENOMIC DNA]</scope>
    <source>
        <strain evidence="2">Kiel-L1</strain>
    </source>
</reference>
<accession>A0A3D8TLH0</accession>
<dbReference type="Proteomes" id="UP000257055">
    <property type="component" value="Unassembled WGS sequence"/>
</dbReference>
<protein>
    <submittedName>
        <fullName evidence="1">Uncharacterized protein</fullName>
    </submittedName>
</protein>
<evidence type="ECO:0000313" key="2">
    <source>
        <dbReference type="Proteomes" id="UP000257055"/>
    </source>
</evidence>
<dbReference type="AlphaFoldDB" id="A0A3D8TLH0"/>
<gene>
    <name evidence="1" type="ORF">UR08_11685</name>
</gene>